<keyword evidence="2 6" id="KW-0698">rRNA processing</keyword>
<evidence type="ECO:0000256" key="4">
    <source>
        <dbReference type="ARBA" id="ARBA00022679"/>
    </source>
</evidence>
<evidence type="ECO:0000313" key="8">
    <source>
        <dbReference type="Proteomes" id="UP001470809"/>
    </source>
</evidence>
<sequence>MGDLIAEQLVSRETMTALQEFEALVRKWTKSINLVAPSTINDIWDRHIVDSAQIFKYAPDSFRTWTDIGSGGGFPGIVVAIMAREHHPTSRFTFIESDRRKATFLRTAIRTFDLRAAVLDQRIEQAVPQQADVVSARALTSLSMMFEMLQRHLSPQGIAVLHKGRRHDNEVAEARKLWRFELEEHASLTDPEARILAIQGIQSATD</sequence>
<dbReference type="SUPFAM" id="SSF53335">
    <property type="entry name" value="S-adenosyl-L-methionine-dependent methyltransferases"/>
    <property type="match status" value="1"/>
</dbReference>
<dbReference type="PANTHER" id="PTHR31760">
    <property type="entry name" value="S-ADENOSYL-L-METHIONINE-DEPENDENT METHYLTRANSFERASES SUPERFAMILY PROTEIN"/>
    <property type="match status" value="1"/>
</dbReference>
<comment type="catalytic activity">
    <reaction evidence="6">
        <text>guanosine(527) in 16S rRNA + S-adenosyl-L-methionine = N(7)-methylguanosine(527) in 16S rRNA + S-adenosyl-L-homocysteine</text>
        <dbReference type="Rhea" id="RHEA:42732"/>
        <dbReference type="Rhea" id="RHEA-COMP:10209"/>
        <dbReference type="Rhea" id="RHEA-COMP:10210"/>
        <dbReference type="ChEBI" id="CHEBI:57856"/>
        <dbReference type="ChEBI" id="CHEBI:59789"/>
        <dbReference type="ChEBI" id="CHEBI:74269"/>
        <dbReference type="ChEBI" id="CHEBI:74480"/>
        <dbReference type="EC" id="2.1.1.170"/>
    </reaction>
</comment>
<protein>
    <recommendedName>
        <fullName evidence="6">Ribosomal RNA small subunit methyltransferase G</fullName>
        <ecNumber evidence="6">2.1.1.170</ecNumber>
    </recommendedName>
    <alternativeName>
        <fullName evidence="6">16S rRNA 7-methylguanosine methyltransferase</fullName>
        <shortName evidence="6">16S rRNA m7G methyltransferase</shortName>
    </alternativeName>
</protein>
<reference evidence="7" key="1">
    <citation type="submission" date="2024-08" db="EMBL/GenBank/DDBJ databases">
        <title>Phylogenomic analyses of a clade within the roseobacter group suggest taxonomic reassignments of species of the genera Aestuariivita, Citreicella, Loktanella, Nautella, Pelagibaca, Ruegeria, Thalassobius, Thiobacimonas and Tropicibacter, and the proposal o.</title>
        <authorList>
            <person name="Jeon C.O."/>
        </authorList>
    </citation>
    <scope>NUCLEOTIDE SEQUENCE</scope>
    <source>
        <strain evidence="7">SS1-5</strain>
    </source>
</reference>
<evidence type="ECO:0000256" key="2">
    <source>
        <dbReference type="ARBA" id="ARBA00022552"/>
    </source>
</evidence>
<comment type="caution">
    <text evidence="6">Lacks conserved residue(s) required for the propagation of feature annotation.</text>
</comment>
<dbReference type="InterPro" id="IPR003682">
    <property type="entry name" value="rRNA_ssu_MeTfrase_G"/>
</dbReference>
<dbReference type="HAMAP" id="MF_00074">
    <property type="entry name" value="16SrRNA_methyltr_G"/>
    <property type="match status" value="1"/>
</dbReference>
<dbReference type="Gene3D" id="3.40.50.150">
    <property type="entry name" value="Vaccinia Virus protein VP39"/>
    <property type="match status" value="1"/>
</dbReference>
<dbReference type="InterPro" id="IPR029063">
    <property type="entry name" value="SAM-dependent_MTases_sf"/>
</dbReference>
<name>A0AAN0NM04_9RHOB</name>
<dbReference type="Proteomes" id="UP001470809">
    <property type="component" value="Chromosome"/>
</dbReference>
<dbReference type="EC" id="2.1.1.170" evidence="6"/>
<dbReference type="GO" id="GO:0070043">
    <property type="term" value="F:rRNA (guanine-N7-)-methyltransferase activity"/>
    <property type="evidence" value="ECO:0007669"/>
    <property type="project" value="UniProtKB-UniRule"/>
</dbReference>
<comment type="subcellular location">
    <subcellularLocation>
        <location evidence="6">Cytoplasm</location>
    </subcellularLocation>
</comment>
<feature type="binding site" evidence="6">
    <location>
        <position position="137"/>
    </location>
    <ligand>
        <name>S-adenosyl-L-methionine</name>
        <dbReference type="ChEBI" id="CHEBI:59789"/>
    </ligand>
</feature>
<organism evidence="7 8">
    <name type="scientific">Yoonia rhodophyticola</name>
    <dbReference type="NCBI Taxonomy" id="3137370"/>
    <lineage>
        <taxon>Bacteria</taxon>
        <taxon>Pseudomonadati</taxon>
        <taxon>Pseudomonadota</taxon>
        <taxon>Alphaproteobacteria</taxon>
        <taxon>Rhodobacterales</taxon>
        <taxon>Paracoccaceae</taxon>
        <taxon>Yoonia</taxon>
    </lineage>
</organism>
<keyword evidence="8" id="KW-1185">Reference proteome</keyword>
<dbReference type="KEGG" id="yrh:AABB31_04475"/>
<dbReference type="Pfam" id="PF02527">
    <property type="entry name" value="GidB"/>
    <property type="match status" value="1"/>
</dbReference>
<evidence type="ECO:0000256" key="1">
    <source>
        <dbReference type="ARBA" id="ARBA00022490"/>
    </source>
</evidence>
<comment type="function">
    <text evidence="6">Specifically methylates the N7 position of guanine in position 527 of 16S rRNA.</text>
</comment>
<evidence type="ECO:0000256" key="6">
    <source>
        <dbReference type="HAMAP-Rule" id="MF_00074"/>
    </source>
</evidence>
<gene>
    <name evidence="6 7" type="primary">rsmG</name>
    <name evidence="7" type="ORF">AABB31_04475</name>
</gene>
<feature type="binding site" evidence="6">
    <location>
        <position position="69"/>
    </location>
    <ligand>
        <name>S-adenosyl-L-methionine</name>
        <dbReference type="ChEBI" id="CHEBI:59789"/>
    </ligand>
</feature>
<evidence type="ECO:0000256" key="3">
    <source>
        <dbReference type="ARBA" id="ARBA00022603"/>
    </source>
</evidence>
<feature type="binding site" evidence="6">
    <location>
        <position position="74"/>
    </location>
    <ligand>
        <name>S-adenosyl-L-methionine</name>
        <dbReference type="ChEBI" id="CHEBI:59789"/>
    </ligand>
</feature>
<evidence type="ECO:0000256" key="5">
    <source>
        <dbReference type="ARBA" id="ARBA00022691"/>
    </source>
</evidence>
<proteinExistence type="inferred from homology"/>
<keyword evidence="3 6" id="KW-0489">Methyltransferase</keyword>
<dbReference type="GO" id="GO:0005829">
    <property type="term" value="C:cytosol"/>
    <property type="evidence" value="ECO:0007669"/>
    <property type="project" value="TreeGrafter"/>
</dbReference>
<accession>A0AAN0NM04</accession>
<dbReference type="AlphaFoldDB" id="A0AAN0NM04"/>
<comment type="similarity">
    <text evidence="6">Belongs to the methyltransferase superfamily. RNA methyltransferase RsmG family.</text>
</comment>
<keyword evidence="5 6" id="KW-0949">S-adenosyl-L-methionine</keyword>
<dbReference type="EMBL" id="CP151767">
    <property type="protein sequence ID" value="WZU68189.1"/>
    <property type="molecule type" value="Genomic_DNA"/>
</dbReference>
<keyword evidence="1 6" id="KW-0963">Cytoplasm</keyword>
<feature type="binding site" evidence="6">
    <location>
        <begin position="123"/>
        <end position="124"/>
    </location>
    <ligand>
        <name>S-adenosyl-L-methionine</name>
        <dbReference type="ChEBI" id="CHEBI:59789"/>
    </ligand>
</feature>
<dbReference type="RefSeq" id="WP_342077482.1">
    <property type="nucleotide sequence ID" value="NZ_CP151767.2"/>
</dbReference>
<keyword evidence="4 6" id="KW-0808">Transferase</keyword>
<dbReference type="PANTHER" id="PTHR31760:SF0">
    <property type="entry name" value="S-ADENOSYL-L-METHIONINE-DEPENDENT METHYLTRANSFERASES SUPERFAMILY PROTEIN"/>
    <property type="match status" value="1"/>
</dbReference>
<dbReference type="NCBIfam" id="TIGR00138">
    <property type="entry name" value="rsmG_gidB"/>
    <property type="match status" value="1"/>
</dbReference>
<evidence type="ECO:0000313" key="7">
    <source>
        <dbReference type="EMBL" id="WZU68189.1"/>
    </source>
</evidence>
<dbReference type="PIRSF" id="PIRSF003078">
    <property type="entry name" value="GidB"/>
    <property type="match status" value="1"/>
</dbReference>